<gene>
    <name evidence="1" type="primary">mobC</name>
</gene>
<geneLocation type="plasmid" evidence="1">
    <name>pAC3</name>
</geneLocation>
<proteinExistence type="predicted"/>
<dbReference type="AlphaFoldDB" id="A0A0D4CC40"/>
<dbReference type="RefSeq" id="WP_011191315.1">
    <property type="nucleotide sequence ID" value="NZ_KM204147.1"/>
</dbReference>
<protein>
    <submittedName>
        <fullName evidence="1">Putative mobilization protein</fullName>
    </submittedName>
</protein>
<organism evidence="1">
    <name type="scientific">Aeromonas sp. C3</name>
    <dbReference type="NCBI Taxonomy" id="1622273"/>
    <lineage>
        <taxon>Bacteria</taxon>
        <taxon>Pseudomonadati</taxon>
        <taxon>Pseudomonadota</taxon>
        <taxon>Gammaproteobacteria</taxon>
        <taxon>Aeromonadales</taxon>
        <taxon>Aeromonadaceae</taxon>
        <taxon>Aeromonas</taxon>
    </lineage>
</organism>
<dbReference type="EMBL" id="KM204147">
    <property type="protein sequence ID" value="AJT46553.1"/>
    <property type="molecule type" value="Genomic_DNA"/>
</dbReference>
<name>A0A0D4CC40_9GAMM</name>
<dbReference type="Pfam" id="PF21983">
    <property type="entry name" value="NikA-like"/>
    <property type="match status" value="1"/>
</dbReference>
<evidence type="ECO:0000313" key="1">
    <source>
        <dbReference type="EMBL" id="AJT46553.1"/>
    </source>
</evidence>
<dbReference type="InterPro" id="IPR053842">
    <property type="entry name" value="NikA-like"/>
</dbReference>
<sequence length="176" mass="19975">MAKSYRIERRVTKEQKEAWQAFCHAQGVSESDMLGLMIEKVTAGSVALDHKGLKETKTDQLNIRLNTRDMKRITKRAKAEGFTSRTAWLTAVAMANLNREPVLTESEIQALRTSNRELAAIGRNLNQIAKVLNTEFRESDKLNRQAVLALSEKIDSHREEVAGLLQRNLNKWGIDE</sequence>
<reference evidence="1" key="1">
    <citation type="submission" date="2014-07" db="EMBL/GenBank/DDBJ databases">
        <title>Multiple resistance mechanisms of high-level fluoroquinolone-resistant Aeromonas sp. strain C3 isolated from a waste water treatment plant.</title>
        <authorList>
            <person name="Thawng C.N."/>
            <person name="Kim D.-W."/>
            <person name="Cho Y.-J."/>
            <person name="Hur H.-G."/>
            <person name="Cha C.-J."/>
        </authorList>
    </citation>
    <scope>NUCLEOTIDE SEQUENCE</scope>
    <source>
        <strain evidence="1">C3</strain>
        <plasmid evidence="1">pAC3</plasmid>
    </source>
</reference>
<accession>A0A0D4CC40</accession>
<keyword evidence="1" id="KW-0614">Plasmid</keyword>